<feature type="site" description="Interaction with substrate rRNA" evidence="1">
    <location>
        <position position="3"/>
    </location>
</feature>
<comment type="subunit">
    <text evidence="1">Monomer.</text>
</comment>
<dbReference type="HAMAP" id="MF_00934">
    <property type="entry name" value="23SrRNA_methyltr_J"/>
    <property type="match status" value="1"/>
</dbReference>
<dbReference type="Pfam" id="PF04378">
    <property type="entry name" value="RsmJ"/>
    <property type="match status" value="1"/>
</dbReference>
<dbReference type="SUPFAM" id="SSF53335">
    <property type="entry name" value="S-adenosyl-L-methionine-dependent methyltransferases"/>
    <property type="match status" value="1"/>
</dbReference>
<gene>
    <name evidence="1" type="primary">rlmJ</name>
    <name evidence="2" type="ORF">J2S73_003150</name>
</gene>
<feature type="binding site" evidence="1">
    <location>
        <position position="41"/>
    </location>
    <ligand>
        <name>S-adenosyl-L-methionine</name>
        <dbReference type="ChEBI" id="CHEBI:59789"/>
    </ligand>
</feature>
<dbReference type="GO" id="GO:0005829">
    <property type="term" value="C:cytosol"/>
    <property type="evidence" value="ECO:0007669"/>
    <property type="project" value="TreeGrafter"/>
</dbReference>
<feature type="active site" description="Proton acceptor" evidence="1">
    <location>
        <position position="166"/>
    </location>
</feature>
<comment type="caution">
    <text evidence="2">The sequence shown here is derived from an EMBL/GenBank/DDBJ whole genome shotgun (WGS) entry which is preliminary data.</text>
</comment>
<evidence type="ECO:0000256" key="1">
    <source>
        <dbReference type="HAMAP-Rule" id="MF_00934"/>
    </source>
</evidence>
<name>A0AAE3VPX3_9HYPH</name>
<dbReference type="EMBL" id="JAUSUL010000003">
    <property type="protein sequence ID" value="MDQ0316674.1"/>
    <property type="molecule type" value="Genomic_DNA"/>
</dbReference>
<dbReference type="EC" id="2.1.1.266" evidence="1"/>
<keyword evidence="3" id="KW-1185">Reference proteome</keyword>
<dbReference type="GO" id="GO:0003723">
    <property type="term" value="F:RNA binding"/>
    <property type="evidence" value="ECO:0007669"/>
    <property type="project" value="UniProtKB-UniRule"/>
</dbReference>
<evidence type="ECO:0000313" key="3">
    <source>
        <dbReference type="Proteomes" id="UP001229244"/>
    </source>
</evidence>
<dbReference type="PANTHER" id="PTHR37426">
    <property type="entry name" value="RIBOSOMAL RNA LARGE SUBUNIT METHYLTRANSFERASE J"/>
    <property type="match status" value="1"/>
</dbReference>
<dbReference type="PANTHER" id="PTHR37426:SF1">
    <property type="entry name" value="RIBOSOMAL RNA LARGE SUBUNIT METHYLTRANSFERASE J"/>
    <property type="match status" value="1"/>
</dbReference>
<protein>
    <recommendedName>
        <fullName evidence="1">Ribosomal RNA large subunit methyltransferase J</fullName>
        <ecNumber evidence="1">2.1.1.266</ecNumber>
    </recommendedName>
    <alternativeName>
        <fullName evidence="1">23S rRNA (adenine(2030)-N6)-methyltransferase</fullName>
    </alternativeName>
    <alternativeName>
        <fullName evidence="1">23S rRNA m6A2030 methyltransferase</fullName>
    </alternativeName>
</protein>
<keyword evidence="1" id="KW-0949">S-adenosyl-L-methionine</keyword>
<dbReference type="Proteomes" id="UP001229244">
    <property type="component" value="Unassembled WGS sequence"/>
</dbReference>
<evidence type="ECO:0000313" key="2">
    <source>
        <dbReference type="EMBL" id="MDQ0316674.1"/>
    </source>
</evidence>
<dbReference type="Gene3D" id="3.40.50.150">
    <property type="entry name" value="Vaccinia Virus protein VP39"/>
    <property type="match status" value="1"/>
</dbReference>
<keyword evidence="1" id="KW-0694">RNA-binding</keyword>
<sequence length="281" mass="30401">MNYRHAFHAGNFGDVLKHVVVARIVRYMQRKDGAIRVIDTHAGVGLYDLSSDEALRTGEAERGATRVLQGHTPPEIAELIGPWREAVAAENPDGGLLAYPGSPRLVRHLMRPQDRLTAVELHPADGDALRHLFTGDYQVRIVALDGWLALGAFVPPKERRGLVLVDPAFEVGGEAKRLGEGIAESWRKWPTGVYCGWYPIKAGTEGDVVENGLVDAGIAKRLRVELTVRAPAADGPMAGCGLAIVNPPYTLKEELDRLLPWLAETLAEAPGGGFRVTLAGS</sequence>
<reference evidence="2" key="1">
    <citation type="submission" date="2023-07" db="EMBL/GenBank/DDBJ databases">
        <title>Genomic Encyclopedia of Type Strains, Phase IV (KMG-IV): sequencing the most valuable type-strain genomes for metagenomic binning, comparative biology and taxonomic classification.</title>
        <authorList>
            <person name="Goeker M."/>
        </authorList>
    </citation>
    <scope>NUCLEOTIDE SEQUENCE</scope>
    <source>
        <strain evidence="2">DSM 21202</strain>
    </source>
</reference>
<dbReference type="GO" id="GO:0070475">
    <property type="term" value="P:rRNA base methylation"/>
    <property type="evidence" value="ECO:0007669"/>
    <property type="project" value="UniProtKB-UniRule"/>
</dbReference>
<dbReference type="GO" id="GO:0036307">
    <property type="term" value="F:23S rRNA (adenine(2030)-N(6))-methyltransferase activity"/>
    <property type="evidence" value="ECO:0007669"/>
    <property type="project" value="UniProtKB-UniRule"/>
</dbReference>
<comment type="function">
    <text evidence="1">Specifically methylates the adenine in position 2030 of 23S rRNA.</text>
</comment>
<dbReference type="InterPro" id="IPR029063">
    <property type="entry name" value="SAM-dependent_MTases_sf"/>
</dbReference>
<proteinExistence type="inferred from homology"/>
<keyword evidence="1" id="KW-0698">rRNA processing</keyword>
<keyword evidence="1 2" id="KW-0489">Methyltransferase</keyword>
<dbReference type="InterPro" id="IPR007473">
    <property type="entry name" value="RlmJ"/>
</dbReference>
<feature type="binding site" evidence="1">
    <location>
        <position position="166"/>
    </location>
    <ligand>
        <name>S-adenosyl-L-methionine</name>
        <dbReference type="ChEBI" id="CHEBI:59789"/>
    </ligand>
</feature>
<organism evidence="2 3">
    <name type="scientific">Amorphus orientalis</name>
    <dbReference type="NCBI Taxonomy" id="649198"/>
    <lineage>
        <taxon>Bacteria</taxon>
        <taxon>Pseudomonadati</taxon>
        <taxon>Pseudomonadota</taxon>
        <taxon>Alphaproteobacteria</taxon>
        <taxon>Hyphomicrobiales</taxon>
        <taxon>Amorphaceae</taxon>
        <taxon>Amorphus</taxon>
    </lineage>
</organism>
<comment type="catalytic activity">
    <reaction evidence="1">
        <text>adenosine(2030) in 23S rRNA + S-adenosyl-L-methionine = N(6)-methyladenosine(2030) in 23S rRNA + S-adenosyl-L-homocysteine + H(+)</text>
        <dbReference type="Rhea" id="RHEA:43736"/>
        <dbReference type="Rhea" id="RHEA-COMP:10668"/>
        <dbReference type="Rhea" id="RHEA-COMP:10669"/>
        <dbReference type="ChEBI" id="CHEBI:15378"/>
        <dbReference type="ChEBI" id="CHEBI:57856"/>
        <dbReference type="ChEBI" id="CHEBI:59789"/>
        <dbReference type="ChEBI" id="CHEBI:74411"/>
        <dbReference type="ChEBI" id="CHEBI:74449"/>
        <dbReference type="EC" id="2.1.1.266"/>
    </reaction>
</comment>
<dbReference type="AlphaFoldDB" id="A0AAE3VPX3"/>
<feature type="binding site" evidence="1">
    <location>
        <begin position="145"/>
        <end position="146"/>
    </location>
    <ligand>
        <name>S-adenosyl-L-methionine</name>
        <dbReference type="ChEBI" id="CHEBI:59789"/>
    </ligand>
</feature>
<dbReference type="RefSeq" id="WP_306886555.1">
    <property type="nucleotide sequence ID" value="NZ_JAUSUL010000003.1"/>
</dbReference>
<keyword evidence="1 2" id="KW-0808">Transferase</keyword>
<feature type="binding site" evidence="1">
    <location>
        <position position="120"/>
    </location>
    <ligand>
        <name>S-adenosyl-L-methionine</name>
        <dbReference type="ChEBI" id="CHEBI:59789"/>
    </ligand>
</feature>
<feature type="binding site" evidence="1">
    <location>
        <position position="102"/>
    </location>
    <ligand>
        <name>S-adenosyl-L-methionine</name>
        <dbReference type="ChEBI" id="CHEBI:59789"/>
    </ligand>
</feature>
<feature type="binding site" evidence="1">
    <location>
        <position position="18"/>
    </location>
    <ligand>
        <name>S-adenosyl-L-methionine</name>
        <dbReference type="ChEBI" id="CHEBI:59789"/>
    </ligand>
</feature>
<accession>A0AAE3VPX3</accession>
<comment type="similarity">
    <text evidence="1">Belongs to the RlmJ family.</text>
</comment>